<evidence type="ECO:0000313" key="2">
    <source>
        <dbReference type="Proteomes" id="UP000315783"/>
    </source>
</evidence>
<evidence type="ECO:0000313" key="1">
    <source>
        <dbReference type="EMBL" id="TQV90637.1"/>
    </source>
</evidence>
<proteinExistence type="predicted"/>
<reference evidence="1 2" key="1">
    <citation type="journal article" date="2019" name="Appl. Microbiol. Biotechnol.">
        <title>Genome sequence of Isaria javanica and comparative genome analysis insights into family S53 peptidase evolution in fungal entomopathogens.</title>
        <authorList>
            <person name="Lin R."/>
            <person name="Zhang X."/>
            <person name="Xin B."/>
            <person name="Zou M."/>
            <person name="Gao Y."/>
            <person name="Qin F."/>
            <person name="Hu Q."/>
            <person name="Xie B."/>
            <person name="Cheng X."/>
        </authorList>
    </citation>
    <scope>NUCLEOTIDE SEQUENCE [LARGE SCALE GENOMIC DNA]</scope>
    <source>
        <strain evidence="1 2">IJ1G</strain>
    </source>
</reference>
<dbReference type="EMBL" id="SPUK01000025">
    <property type="protein sequence ID" value="TQV90637.1"/>
    <property type="molecule type" value="Genomic_DNA"/>
</dbReference>
<organism evidence="1 2">
    <name type="scientific">Cordyceps javanica</name>
    <dbReference type="NCBI Taxonomy" id="43265"/>
    <lineage>
        <taxon>Eukaryota</taxon>
        <taxon>Fungi</taxon>
        <taxon>Dikarya</taxon>
        <taxon>Ascomycota</taxon>
        <taxon>Pezizomycotina</taxon>
        <taxon>Sordariomycetes</taxon>
        <taxon>Hypocreomycetidae</taxon>
        <taxon>Hypocreales</taxon>
        <taxon>Cordycipitaceae</taxon>
        <taxon>Cordyceps</taxon>
    </lineage>
</organism>
<gene>
    <name evidence="1" type="ORF">IF1G_10789</name>
</gene>
<name>A0A545UMF6_9HYPO</name>
<protein>
    <submittedName>
        <fullName evidence="1">Uncharacterized protein</fullName>
    </submittedName>
</protein>
<comment type="caution">
    <text evidence="1">The sequence shown here is derived from an EMBL/GenBank/DDBJ whole genome shotgun (WGS) entry which is preliminary data.</text>
</comment>
<sequence>MLEEADAIVEEPVVNNEDLLEAIWGQSFVDNQAIIDSICETPPAPVDATPPAPVEAPVEETATPAALAAPATRVDADAAKKCRSDIRKSKLTVLKLCAQLRKVESTELPKDLKDLVPNCSVVHITKICKRCSKR</sequence>
<dbReference type="Proteomes" id="UP000315783">
    <property type="component" value="Unassembled WGS sequence"/>
</dbReference>
<accession>A0A545UMF6</accession>
<keyword evidence="2" id="KW-1185">Reference proteome</keyword>
<dbReference type="AlphaFoldDB" id="A0A545UMF6"/>